<dbReference type="SUPFAM" id="SSF52499">
    <property type="entry name" value="Isochorismatase-like hydrolases"/>
    <property type="match status" value="1"/>
</dbReference>
<dbReference type="Gene3D" id="3.40.50.850">
    <property type="entry name" value="Isochorismatase-like"/>
    <property type="match status" value="1"/>
</dbReference>
<protein>
    <submittedName>
        <fullName evidence="1">Isochorismatase family protein</fullName>
    </submittedName>
</protein>
<sequence>MLADPRHSCIVLLNITRVGRLDANASARAQGESLALLSACREVFGIPQIAIGEYERDLLPDHIAASVERLDVDPLALWWDPQLAGRLTELGTGVLFLGGAFLEEEVLIAALEGVRHGYDIRLVPDLSLARDKRDRSIALARLAHHGVLSTTLRQALLEWAVSLGDQEVRRTVRELLA</sequence>
<organism evidence="1 2">
    <name type="scientific">Bradyrhizobium yuanmingense</name>
    <dbReference type="NCBI Taxonomy" id="108015"/>
    <lineage>
        <taxon>Bacteria</taxon>
        <taxon>Pseudomonadati</taxon>
        <taxon>Pseudomonadota</taxon>
        <taxon>Alphaproteobacteria</taxon>
        <taxon>Hyphomicrobiales</taxon>
        <taxon>Nitrobacteraceae</taxon>
        <taxon>Bradyrhizobium</taxon>
    </lineage>
</organism>
<proteinExistence type="predicted"/>
<reference evidence="1 2" key="1">
    <citation type="submission" date="2016-08" db="EMBL/GenBank/DDBJ databases">
        <authorList>
            <person name="Seilhamer J.J."/>
        </authorList>
    </citation>
    <scope>NUCLEOTIDE SEQUENCE [LARGE SCALE GENOMIC DNA]</scope>
    <source>
        <strain evidence="1 2">CCBAU 10071</strain>
    </source>
</reference>
<evidence type="ECO:0000313" key="1">
    <source>
        <dbReference type="EMBL" id="SCB28105.1"/>
    </source>
</evidence>
<dbReference type="Proteomes" id="UP000183174">
    <property type="component" value="Unassembled WGS sequence"/>
</dbReference>
<evidence type="ECO:0000313" key="2">
    <source>
        <dbReference type="Proteomes" id="UP000183174"/>
    </source>
</evidence>
<accession>A0A1C3VKF9</accession>
<gene>
    <name evidence="1" type="ORF">GA0061099_1004114</name>
</gene>
<dbReference type="InterPro" id="IPR036380">
    <property type="entry name" value="Isochorismatase-like_sf"/>
</dbReference>
<dbReference type="RefSeq" id="WP_074447818.1">
    <property type="nucleotide sequence ID" value="NZ_FMAE01000004.1"/>
</dbReference>
<dbReference type="EMBL" id="FMAE01000004">
    <property type="protein sequence ID" value="SCB28105.1"/>
    <property type="molecule type" value="Genomic_DNA"/>
</dbReference>
<name>A0A1C3VKF9_9BRAD</name>
<dbReference type="AlphaFoldDB" id="A0A1C3VKF9"/>